<feature type="region of interest" description="Disordered" evidence="1">
    <location>
        <begin position="75"/>
        <end position="96"/>
    </location>
</feature>
<accession>A0A0G4GG58</accession>
<keyword evidence="2" id="KW-1133">Transmembrane helix</keyword>
<dbReference type="AlphaFoldDB" id="A0A0G4GG58"/>
<sequence length="96" mass="10299">MSWDCICNFLSTFNVNLQNAIQNFDQAGIGSDIGGLEPVTPAANATTDAGSRATVVLLLMAVLFLFSTFGQRQRYTTAEKPGRTPPSGGNDRDPIF</sequence>
<dbReference type="VEuPathDB" id="CryptoDB:Cvel_21692"/>
<gene>
    <name evidence="3" type="ORF">Cvel_21692</name>
</gene>
<dbReference type="EMBL" id="CDMZ01001166">
    <property type="protein sequence ID" value="CEM28349.1"/>
    <property type="molecule type" value="Genomic_DNA"/>
</dbReference>
<organism evidence="3">
    <name type="scientific">Chromera velia CCMP2878</name>
    <dbReference type="NCBI Taxonomy" id="1169474"/>
    <lineage>
        <taxon>Eukaryota</taxon>
        <taxon>Sar</taxon>
        <taxon>Alveolata</taxon>
        <taxon>Colpodellida</taxon>
        <taxon>Chromeraceae</taxon>
        <taxon>Chromera</taxon>
    </lineage>
</organism>
<evidence type="ECO:0000256" key="2">
    <source>
        <dbReference type="SAM" id="Phobius"/>
    </source>
</evidence>
<keyword evidence="2" id="KW-0472">Membrane</keyword>
<protein>
    <submittedName>
        <fullName evidence="3">Uncharacterized protein</fullName>
    </submittedName>
</protein>
<evidence type="ECO:0000313" key="3">
    <source>
        <dbReference type="EMBL" id="CEM28349.1"/>
    </source>
</evidence>
<evidence type="ECO:0000256" key="1">
    <source>
        <dbReference type="SAM" id="MobiDB-lite"/>
    </source>
</evidence>
<name>A0A0G4GG58_9ALVE</name>
<keyword evidence="2" id="KW-0812">Transmembrane</keyword>
<reference evidence="3" key="1">
    <citation type="submission" date="2014-11" db="EMBL/GenBank/DDBJ databases">
        <authorList>
            <person name="Otto D Thomas"/>
            <person name="Naeem Raeece"/>
        </authorList>
    </citation>
    <scope>NUCLEOTIDE SEQUENCE</scope>
</reference>
<proteinExistence type="predicted"/>
<feature type="transmembrane region" description="Helical" evidence="2">
    <location>
        <begin position="49"/>
        <end position="70"/>
    </location>
</feature>